<evidence type="ECO:0000256" key="2">
    <source>
        <dbReference type="ARBA" id="ARBA00022723"/>
    </source>
</evidence>
<evidence type="ECO:0000256" key="5">
    <source>
        <dbReference type="ARBA" id="ARBA00023014"/>
    </source>
</evidence>
<dbReference type="RefSeq" id="WP_184198594.1">
    <property type="nucleotide sequence ID" value="NZ_JACHGW010000003.1"/>
</dbReference>
<dbReference type="Pfam" id="PF12831">
    <property type="entry name" value="FAD_oxidored"/>
    <property type="match status" value="1"/>
</dbReference>
<evidence type="ECO:0000256" key="1">
    <source>
        <dbReference type="ARBA" id="ARBA00022485"/>
    </source>
</evidence>
<evidence type="ECO:0000313" key="7">
    <source>
        <dbReference type="Proteomes" id="UP000520814"/>
    </source>
</evidence>
<protein>
    <recommendedName>
        <fullName evidence="8">FAD dependent oxidoreductase</fullName>
    </recommendedName>
</protein>
<dbReference type="SUPFAM" id="SSF51905">
    <property type="entry name" value="FAD/NAD(P)-binding domain"/>
    <property type="match status" value="1"/>
</dbReference>
<dbReference type="PANTHER" id="PTHR43498">
    <property type="entry name" value="FERREDOXIN:COB-COM HETERODISULFIDE REDUCTASE SUBUNIT A"/>
    <property type="match status" value="1"/>
</dbReference>
<gene>
    <name evidence="6" type="ORF">HNQ39_003318</name>
</gene>
<dbReference type="EMBL" id="JACHGW010000003">
    <property type="protein sequence ID" value="MBB6051508.1"/>
    <property type="molecule type" value="Genomic_DNA"/>
</dbReference>
<dbReference type="GO" id="GO:0016491">
    <property type="term" value="F:oxidoreductase activity"/>
    <property type="evidence" value="ECO:0007669"/>
    <property type="project" value="UniProtKB-KW"/>
</dbReference>
<dbReference type="InterPro" id="IPR036188">
    <property type="entry name" value="FAD/NAD-bd_sf"/>
</dbReference>
<accession>A0A7W9ST34</accession>
<keyword evidence="7" id="KW-1185">Reference proteome</keyword>
<keyword evidence="1" id="KW-0004">4Fe-4S</keyword>
<dbReference type="GO" id="GO:0051539">
    <property type="term" value="F:4 iron, 4 sulfur cluster binding"/>
    <property type="evidence" value="ECO:0007669"/>
    <property type="project" value="UniProtKB-KW"/>
</dbReference>
<reference evidence="6 7" key="1">
    <citation type="submission" date="2020-08" db="EMBL/GenBank/DDBJ databases">
        <title>Genomic Encyclopedia of Type Strains, Phase IV (KMG-IV): sequencing the most valuable type-strain genomes for metagenomic binning, comparative biology and taxonomic classification.</title>
        <authorList>
            <person name="Goeker M."/>
        </authorList>
    </citation>
    <scope>NUCLEOTIDE SEQUENCE [LARGE SCALE GENOMIC DNA]</scope>
    <source>
        <strain evidence="6 7">DSM 23562</strain>
    </source>
</reference>
<sequence>MYEVNHEFDVCVIGGGMSGICAAIAAARNGARTALVHDRPVFGGNASSEIRMWICGAHGKHNKETGILEEIQLENLYLNPARNYSVWDAVLWSKIRFQPNLTPFLNCSCADATMDGERIVSVRAWQLTSQTWHTITAKQFIDCSGDSILAELTPAEYRVGREARAEFDEDIEPLEADHKTMGNSLLIQLRRTDEPQPFTAPRWAYKFNGEADFSYRMSGVSGHNFWWIELGGINDTIRDSEAIRDELVRVGYGVWDYLKNKADEREKATNWALEWLGSLPGKRESRRYVGDYILTQNDIRAEGKFDDIVAYGGWSMDDHHPAGLLYPGRPTIFHPAPSPYGIPYRSLYSKNVPNLLFAGRNISVTHAALSSTRVMATCAVIGQAAGTAAALCISENCNPRLLDIALLQETLMDDDCWLPGKLKLPGALACAATLCGDPAKRLLDGMERDREDEAHAWEAPVGESVSYHWATPQTIAGARLVFDSDLSNTKRMAHVYPQSADRCAVPDSLVRAFRLEAEDESGTWREVYTEENNYQRLVLVPLDIQATALRLTCTETWGDALARVFAFEPLATFVDKIPALPEGPAFAEVRALVSPDDLAAPDSGLEESAKHGAHGA</sequence>
<keyword evidence="4" id="KW-0408">Iron</keyword>
<evidence type="ECO:0000313" key="6">
    <source>
        <dbReference type="EMBL" id="MBB6051508.1"/>
    </source>
</evidence>
<keyword evidence="3" id="KW-0560">Oxidoreductase</keyword>
<evidence type="ECO:0008006" key="8">
    <source>
        <dbReference type="Google" id="ProtNLM"/>
    </source>
</evidence>
<dbReference type="GO" id="GO:0046872">
    <property type="term" value="F:metal ion binding"/>
    <property type="evidence" value="ECO:0007669"/>
    <property type="project" value="UniProtKB-KW"/>
</dbReference>
<organism evidence="6 7">
    <name type="scientific">Armatimonas rosea</name>
    <dbReference type="NCBI Taxonomy" id="685828"/>
    <lineage>
        <taxon>Bacteria</taxon>
        <taxon>Bacillati</taxon>
        <taxon>Armatimonadota</taxon>
        <taxon>Armatimonadia</taxon>
        <taxon>Armatimonadales</taxon>
        <taxon>Armatimonadaceae</taxon>
        <taxon>Armatimonas</taxon>
    </lineage>
</organism>
<dbReference type="AlphaFoldDB" id="A0A7W9ST34"/>
<comment type="caution">
    <text evidence="6">The sequence shown here is derived from an EMBL/GenBank/DDBJ whole genome shotgun (WGS) entry which is preliminary data.</text>
</comment>
<evidence type="ECO:0000256" key="3">
    <source>
        <dbReference type="ARBA" id="ARBA00023002"/>
    </source>
</evidence>
<keyword evidence="5" id="KW-0411">Iron-sulfur</keyword>
<dbReference type="InterPro" id="IPR039650">
    <property type="entry name" value="HdrA-like"/>
</dbReference>
<proteinExistence type="predicted"/>
<dbReference type="Proteomes" id="UP000520814">
    <property type="component" value="Unassembled WGS sequence"/>
</dbReference>
<dbReference type="Gene3D" id="3.50.50.60">
    <property type="entry name" value="FAD/NAD(P)-binding domain"/>
    <property type="match status" value="1"/>
</dbReference>
<keyword evidence="2" id="KW-0479">Metal-binding</keyword>
<evidence type="ECO:0000256" key="4">
    <source>
        <dbReference type="ARBA" id="ARBA00023004"/>
    </source>
</evidence>
<dbReference type="PANTHER" id="PTHR43498:SF1">
    <property type="entry name" value="COB--COM HETERODISULFIDE REDUCTASE IRON-SULFUR SUBUNIT A"/>
    <property type="match status" value="1"/>
</dbReference>
<name>A0A7W9ST34_ARMRO</name>